<dbReference type="RefSeq" id="XP_009516454.1">
    <property type="nucleotide sequence ID" value="XM_009518159.1"/>
</dbReference>
<keyword evidence="4 7" id="KW-0812">Transmembrane</keyword>
<accession>G4YJ39</accession>
<feature type="transmembrane region" description="Helical" evidence="7">
    <location>
        <begin position="244"/>
        <end position="264"/>
    </location>
</feature>
<dbReference type="InParanoid" id="G4YJ39"/>
<dbReference type="PANTHER" id="PTHR31585:SF5">
    <property type="entry name" value="RNA-BINDING S4 DOMAIN-CONTAINING PROTEIN"/>
    <property type="match status" value="1"/>
</dbReference>
<keyword evidence="5 7" id="KW-1133">Transmembrane helix</keyword>
<reference evidence="8 9" key="1">
    <citation type="journal article" date="2006" name="Science">
        <title>Phytophthora genome sequences uncover evolutionary origins and mechanisms of pathogenesis.</title>
        <authorList>
            <person name="Tyler B.M."/>
            <person name="Tripathy S."/>
            <person name="Zhang X."/>
            <person name="Dehal P."/>
            <person name="Jiang R.H."/>
            <person name="Aerts A."/>
            <person name="Arredondo F.D."/>
            <person name="Baxter L."/>
            <person name="Bensasson D."/>
            <person name="Beynon J.L."/>
            <person name="Chapman J."/>
            <person name="Damasceno C.M."/>
            <person name="Dorrance A.E."/>
            <person name="Dou D."/>
            <person name="Dickerman A.W."/>
            <person name="Dubchak I.L."/>
            <person name="Garbelotto M."/>
            <person name="Gijzen M."/>
            <person name="Gordon S.G."/>
            <person name="Govers F."/>
            <person name="Grunwald N.J."/>
            <person name="Huang W."/>
            <person name="Ivors K.L."/>
            <person name="Jones R.W."/>
            <person name="Kamoun S."/>
            <person name="Krampis K."/>
            <person name="Lamour K.H."/>
            <person name="Lee M.K."/>
            <person name="McDonald W.H."/>
            <person name="Medina M."/>
            <person name="Meijer H.J."/>
            <person name="Nordberg E.K."/>
            <person name="Maclean D.J."/>
            <person name="Ospina-Giraldo M.D."/>
            <person name="Morris P.F."/>
            <person name="Phuntumart V."/>
            <person name="Putnam N.H."/>
            <person name="Rash S."/>
            <person name="Rose J.K."/>
            <person name="Sakihama Y."/>
            <person name="Salamov A.A."/>
            <person name="Savidor A."/>
            <person name="Scheuring C.F."/>
            <person name="Smith B.M."/>
            <person name="Sobral B.W."/>
            <person name="Terry A."/>
            <person name="Torto-Alalibo T.A."/>
            <person name="Win J."/>
            <person name="Xu Z."/>
            <person name="Zhang H."/>
            <person name="Grigoriev I.V."/>
            <person name="Rokhsar D.S."/>
            <person name="Boore J.L."/>
        </authorList>
    </citation>
    <scope>NUCLEOTIDE SEQUENCE [LARGE SCALE GENOMIC DNA]</scope>
    <source>
        <strain evidence="8 9">P6497</strain>
    </source>
</reference>
<dbReference type="OMA" id="KMDFKHL"/>
<feature type="transmembrane region" description="Helical" evidence="7">
    <location>
        <begin position="359"/>
        <end position="380"/>
    </location>
</feature>
<dbReference type="EMBL" id="JH159151">
    <property type="protein sequence ID" value="EGZ29179.1"/>
    <property type="molecule type" value="Genomic_DNA"/>
</dbReference>
<keyword evidence="6 7" id="KW-0472">Membrane</keyword>
<evidence type="ECO:0000256" key="5">
    <source>
        <dbReference type="ARBA" id="ARBA00022989"/>
    </source>
</evidence>
<evidence type="ECO:0000256" key="3">
    <source>
        <dbReference type="ARBA" id="ARBA00022448"/>
    </source>
</evidence>
<keyword evidence="3" id="KW-0813">Transport</keyword>
<dbReference type="PANTHER" id="PTHR31585">
    <property type="entry name" value="FOLATE-BIOPTERIN TRANSPORTER 1, CHLOROPLASTIC"/>
    <property type="match status" value="1"/>
</dbReference>
<feature type="transmembrane region" description="Helical" evidence="7">
    <location>
        <begin position="511"/>
        <end position="534"/>
    </location>
</feature>
<evidence type="ECO:0008006" key="10">
    <source>
        <dbReference type="Google" id="ProtNLM"/>
    </source>
</evidence>
<evidence type="ECO:0000313" key="9">
    <source>
        <dbReference type="Proteomes" id="UP000002640"/>
    </source>
</evidence>
<dbReference type="GeneID" id="20637582"/>
<dbReference type="Pfam" id="PF03092">
    <property type="entry name" value="BT1"/>
    <property type="match status" value="1"/>
</dbReference>
<sequence length="548" mass="59696">MDFKNMQSPSFDLASGRGGDMIPLQPMSAISAVRDAETSVVEICAGQPLYNAEIYGSLRTGGAVKFFSKYCLGLVAATFSSTFTVECLNSAVQPLLKQHFGLNPAQLAASQRLTSMPLVLSFLFGLLTDCYPIMGLRRKAYTLLGLATTVVSIWVLAGFNAYMNTLAQGAAGTGLAFIVISFASLAILGNIVSYVSIHTRVIELAQREPLGLRGSILATYLIFRCAVYIVTDACVFAVQSSGATATTAFVVYGFIIALPLPIIYKFWEEKYYSLSTTVKTRGQILWKIMQQKAVWSVLVFLCFFTLFNQITFSGPAMVITTWAGAKEDSIFLQQLNYYGATIVTMLVWRYYFMNRPWRSFFAACPGFLIVPQLIVAILVSQDILRDRIFYRIMTLFGSVAAAIGWLGSVVPLTEIIQEGSEGAMVGLTLSLYFLVGIFVQTNSVGLFSGTNFYDVAAVAADTPEARGDVLKALMLNYGINALAFFGLIFLPRQKLDTQQLRSYGGYTKCASAAIVTFSAILFLYSIAVSIMTFIPGTACIRITGGSGC</sequence>
<dbReference type="KEGG" id="psoj:PHYSODRAFT_246275"/>
<feature type="transmembrane region" description="Helical" evidence="7">
    <location>
        <begin position="392"/>
        <end position="412"/>
    </location>
</feature>
<organism evidence="8 9">
    <name type="scientific">Phytophthora sojae (strain P6497)</name>
    <name type="common">Soybean stem and root rot agent</name>
    <name type="synonym">Phytophthora megasperma f. sp. glycines</name>
    <dbReference type="NCBI Taxonomy" id="1094619"/>
    <lineage>
        <taxon>Eukaryota</taxon>
        <taxon>Sar</taxon>
        <taxon>Stramenopiles</taxon>
        <taxon>Oomycota</taxon>
        <taxon>Peronosporomycetes</taxon>
        <taxon>Peronosporales</taxon>
        <taxon>Peronosporaceae</taxon>
        <taxon>Phytophthora</taxon>
    </lineage>
</organism>
<comment type="subcellular location">
    <subcellularLocation>
        <location evidence="1">Membrane</location>
        <topology evidence="1">Multi-pass membrane protein</topology>
    </subcellularLocation>
</comment>
<feature type="transmembrane region" description="Helical" evidence="7">
    <location>
        <begin position="424"/>
        <end position="449"/>
    </location>
</feature>
<evidence type="ECO:0000256" key="7">
    <source>
        <dbReference type="SAM" id="Phobius"/>
    </source>
</evidence>
<feature type="transmembrane region" description="Helical" evidence="7">
    <location>
        <begin position="469"/>
        <end position="490"/>
    </location>
</feature>
<proteinExistence type="inferred from homology"/>
<evidence type="ECO:0000313" key="8">
    <source>
        <dbReference type="EMBL" id="EGZ29179.1"/>
    </source>
</evidence>
<feature type="transmembrane region" description="Helical" evidence="7">
    <location>
        <begin position="112"/>
        <end position="131"/>
    </location>
</feature>
<evidence type="ECO:0000256" key="2">
    <source>
        <dbReference type="ARBA" id="ARBA00007015"/>
    </source>
</evidence>
<dbReference type="Proteomes" id="UP000002640">
    <property type="component" value="Unassembled WGS sequence"/>
</dbReference>
<dbReference type="InterPro" id="IPR039309">
    <property type="entry name" value="BT1"/>
</dbReference>
<evidence type="ECO:0000256" key="6">
    <source>
        <dbReference type="ARBA" id="ARBA00023136"/>
    </source>
</evidence>
<feature type="transmembrane region" description="Helical" evidence="7">
    <location>
        <begin position="175"/>
        <end position="197"/>
    </location>
</feature>
<dbReference type="GO" id="GO:0016020">
    <property type="term" value="C:membrane"/>
    <property type="evidence" value="ECO:0007669"/>
    <property type="project" value="UniProtKB-SubCell"/>
</dbReference>
<feature type="transmembrane region" description="Helical" evidence="7">
    <location>
        <begin position="217"/>
        <end position="238"/>
    </location>
</feature>
<feature type="transmembrane region" description="Helical" evidence="7">
    <location>
        <begin position="293"/>
        <end position="323"/>
    </location>
</feature>
<dbReference type="InterPro" id="IPR036259">
    <property type="entry name" value="MFS_trans_sf"/>
</dbReference>
<name>G4YJ39_PHYSP</name>
<evidence type="ECO:0000256" key="1">
    <source>
        <dbReference type="ARBA" id="ARBA00004141"/>
    </source>
</evidence>
<gene>
    <name evidence="8" type="ORF">PHYSODRAFT_246275</name>
</gene>
<feature type="transmembrane region" description="Helical" evidence="7">
    <location>
        <begin position="143"/>
        <end position="163"/>
    </location>
</feature>
<protein>
    <recommendedName>
        <fullName evidence="10">Transmembrane protein</fullName>
    </recommendedName>
</protein>
<evidence type="ECO:0000256" key="4">
    <source>
        <dbReference type="ARBA" id="ARBA00022692"/>
    </source>
</evidence>
<keyword evidence="9" id="KW-1185">Reference proteome</keyword>
<feature type="transmembrane region" description="Helical" evidence="7">
    <location>
        <begin position="335"/>
        <end position="352"/>
    </location>
</feature>
<dbReference type="SUPFAM" id="SSF103473">
    <property type="entry name" value="MFS general substrate transporter"/>
    <property type="match status" value="1"/>
</dbReference>
<dbReference type="AlphaFoldDB" id="G4YJ39"/>
<comment type="similarity">
    <text evidence="2">Belongs to the major facilitator superfamily. Folate-biopterin transporter (TC 2.A.71) family.</text>
</comment>